<feature type="transmembrane region" description="Helical" evidence="2">
    <location>
        <begin position="12"/>
        <end position="32"/>
    </location>
</feature>
<dbReference type="EMBL" id="UIDG01000035">
    <property type="protein sequence ID" value="SUS04386.1"/>
    <property type="molecule type" value="Genomic_DNA"/>
</dbReference>
<evidence type="ECO:0000256" key="1">
    <source>
        <dbReference type="SAM" id="MobiDB-lite"/>
    </source>
</evidence>
<accession>A0A380TCF3</accession>
<evidence type="ECO:0008006" key="5">
    <source>
        <dbReference type="Google" id="ProtNLM"/>
    </source>
</evidence>
<gene>
    <name evidence="3" type="ORF">DF3PB_130017</name>
    <name evidence="4" type="ORF">DF3PB_2270001</name>
</gene>
<name>A0A380TCF3_9ZZZZ</name>
<dbReference type="EMBL" id="UIDG01000143">
    <property type="protein sequence ID" value="SUS05966.1"/>
    <property type="molecule type" value="Genomic_DNA"/>
</dbReference>
<keyword evidence="2" id="KW-1133">Transmembrane helix</keyword>
<protein>
    <recommendedName>
        <fullName evidence="5">DUF485 domain-containing protein</fullName>
    </recommendedName>
</protein>
<sequence>MEDAYRKQCRFALLSFLIVLFLTHLAPVFYFIPQLTKGYIFGFPAHYFITLVVGWIGTMIFYWFYIQISEKIDQEIDETSGAAFEAEQGKKPAGAAKAPGGAR</sequence>
<dbReference type="AlphaFoldDB" id="A0A380TCF3"/>
<evidence type="ECO:0000313" key="3">
    <source>
        <dbReference type="EMBL" id="SUS04386.1"/>
    </source>
</evidence>
<evidence type="ECO:0000313" key="4">
    <source>
        <dbReference type="EMBL" id="SUS05966.1"/>
    </source>
</evidence>
<evidence type="ECO:0000256" key="2">
    <source>
        <dbReference type="SAM" id="Phobius"/>
    </source>
</evidence>
<feature type="compositionally biased region" description="Low complexity" evidence="1">
    <location>
        <begin position="91"/>
        <end position="103"/>
    </location>
</feature>
<keyword evidence="2" id="KW-0472">Membrane</keyword>
<reference evidence="4" key="1">
    <citation type="submission" date="2018-07" db="EMBL/GenBank/DDBJ databases">
        <authorList>
            <person name="Quirk P.G."/>
            <person name="Krulwich T.A."/>
        </authorList>
    </citation>
    <scope>NUCLEOTIDE SEQUENCE</scope>
</reference>
<feature type="transmembrane region" description="Helical" evidence="2">
    <location>
        <begin position="44"/>
        <end position="65"/>
    </location>
</feature>
<proteinExistence type="predicted"/>
<organism evidence="4">
    <name type="scientific">metagenome</name>
    <dbReference type="NCBI Taxonomy" id="256318"/>
    <lineage>
        <taxon>unclassified sequences</taxon>
        <taxon>metagenomes</taxon>
    </lineage>
</organism>
<keyword evidence="2" id="KW-0812">Transmembrane</keyword>
<feature type="region of interest" description="Disordered" evidence="1">
    <location>
        <begin position="83"/>
        <end position="103"/>
    </location>
</feature>